<protein>
    <submittedName>
        <fullName evidence="1">Uncharacterized protein</fullName>
    </submittedName>
</protein>
<sequence>RPVVRAEPDGEHIQGLRVQLGELPGRAAVHGDGDIGGVRHDRTRPDCADMRGGRGEVGCFQFQNIQEGQVAVNLNGNHPSTLVNVA</sequence>
<evidence type="ECO:0000313" key="1">
    <source>
        <dbReference type="EMBL" id="EJK56752.1"/>
    </source>
</evidence>
<dbReference type="EMBL" id="AGNL01030618">
    <property type="protein sequence ID" value="EJK56752.1"/>
    <property type="molecule type" value="Genomic_DNA"/>
</dbReference>
<proteinExistence type="predicted"/>
<dbReference type="Proteomes" id="UP000266841">
    <property type="component" value="Unassembled WGS sequence"/>
</dbReference>
<organism evidence="1 2">
    <name type="scientific">Thalassiosira oceanica</name>
    <name type="common">Marine diatom</name>
    <dbReference type="NCBI Taxonomy" id="159749"/>
    <lineage>
        <taxon>Eukaryota</taxon>
        <taxon>Sar</taxon>
        <taxon>Stramenopiles</taxon>
        <taxon>Ochrophyta</taxon>
        <taxon>Bacillariophyta</taxon>
        <taxon>Coscinodiscophyceae</taxon>
        <taxon>Thalassiosirophycidae</taxon>
        <taxon>Thalassiosirales</taxon>
        <taxon>Thalassiosiraceae</taxon>
        <taxon>Thalassiosira</taxon>
    </lineage>
</organism>
<reference evidence="1 2" key="1">
    <citation type="journal article" date="2012" name="Genome Biol.">
        <title>Genome and low-iron response of an oceanic diatom adapted to chronic iron limitation.</title>
        <authorList>
            <person name="Lommer M."/>
            <person name="Specht M."/>
            <person name="Roy A.S."/>
            <person name="Kraemer L."/>
            <person name="Andreson R."/>
            <person name="Gutowska M.A."/>
            <person name="Wolf J."/>
            <person name="Bergner S.V."/>
            <person name="Schilhabel M.B."/>
            <person name="Klostermeier U.C."/>
            <person name="Beiko R.G."/>
            <person name="Rosenstiel P."/>
            <person name="Hippler M."/>
            <person name="Laroche J."/>
        </authorList>
    </citation>
    <scope>NUCLEOTIDE SEQUENCE [LARGE SCALE GENOMIC DNA]</scope>
    <source>
        <strain evidence="1 2">CCMP1005</strain>
    </source>
</reference>
<accession>K0SDQ2</accession>
<dbReference type="AlphaFoldDB" id="K0SDQ2"/>
<gene>
    <name evidence="1" type="ORF">THAOC_23297</name>
</gene>
<name>K0SDQ2_THAOC</name>
<evidence type="ECO:0000313" key="2">
    <source>
        <dbReference type="Proteomes" id="UP000266841"/>
    </source>
</evidence>
<comment type="caution">
    <text evidence="1">The sequence shown here is derived from an EMBL/GenBank/DDBJ whole genome shotgun (WGS) entry which is preliminary data.</text>
</comment>
<feature type="non-terminal residue" evidence="1">
    <location>
        <position position="1"/>
    </location>
</feature>
<keyword evidence="2" id="KW-1185">Reference proteome</keyword>